<dbReference type="Pfam" id="PF00919">
    <property type="entry name" value="UPF0004"/>
    <property type="match status" value="1"/>
</dbReference>
<evidence type="ECO:0000259" key="9">
    <source>
        <dbReference type="PROSITE" id="PS51918"/>
    </source>
</evidence>
<dbReference type="Pfam" id="PF04055">
    <property type="entry name" value="Radical_SAM"/>
    <property type="match status" value="1"/>
</dbReference>
<dbReference type="InterPro" id="IPR038135">
    <property type="entry name" value="Methylthiotransferase_N_sf"/>
</dbReference>
<evidence type="ECO:0000256" key="7">
    <source>
        <dbReference type="ARBA" id="ARBA00023014"/>
    </source>
</evidence>
<dbReference type="NCBIfam" id="TIGR01579">
    <property type="entry name" value="MiaB-like-C"/>
    <property type="match status" value="1"/>
</dbReference>
<evidence type="ECO:0000256" key="5">
    <source>
        <dbReference type="ARBA" id="ARBA00022723"/>
    </source>
</evidence>
<evidence type="ECO:0000256" key="1">
    <source>
        <dbReference type="ARBA" id="ARBA00001966"/>
    </source>
</evidence>
<feature type="domain" description="Radical SAM core" evidence="9">
    <location>
        <begin position="131"/>
        <end position="366"/>
    </location>
</feature>
<dbReference type="CDD" id="cd01335">
    <property type="entry name" value="Radical_SAM"/>
    <property type="match status" value="1"/>
</dbReference>
<dbReference type="Gene3D" id="3.40.50.12160">
    <property type="entry name" value="Methylthiotransferase, N-terminal domain"/>
    <property type="match status" value="1"/>
</dbReference>
<dbReference type="EMBL" id="JANKJG010000006">
    <property type="protein sequence ID" value="MCR8826813.1"/>
    <property type="molecule type" value="Genomic_DNA"/>
</dbReference>
<dbReference type="InterPro" id="IPR007197">
    <property type="entry name" value="rSAM"/>
</dbReference>
<dbReference type="InterPro" id="IPR013848">
    <property type="entry name" value="Methylthiotransferase_N"/>
</dbReference>
<evidence type="ECO:0000256" key="6">
    <source>
        <dbReference type="ARBA" id="ARBA00023004"/>
    </source>
</evidence>
<dbReference type="PROSITE" id="PS51449">
    <property type="entry name" value="MTTASE_N"/>
    <property type="match status" value="1"/>
</dbReference>
<dbReference type="InterPro" id="IPR005839">
    <property type="entry name" value="Methylthiotransferase"/>
</dbReference>
<dbReference type="Proteomes" id="UP001165396">
    <property type="component" value="Unassembled WGS sequence"/>
</dbReference>
<dbReference type="InterPro" id="IPR006467">
    <property type="entry name" value="MiaB-like_bact"/>
</dbReference>
<dbReference type="SMART" id="SM00729">
    <property type="entry name" value="Elp3"/>
    <property type="match status" value="1"/>
</dbReference>
<dbReference type="PANTHER" id="PTHR11918:SF45">
    <property type="entry name" value="THREONYLCARBAMOYLADENOSINE TRNA METHYLTHIOTRANSFERASE"/>
    <property type="match status" value="1"/>
</dbReference>
<dbReference type="SFLD" id="SFLDG01082">
    <property type="entry name" value="B12-binding_domain_containing"/>
    <property type="match status" value="1"/>
</dbReference>
<keyword evidence="3" id="KW-0808">Transferase</keyword>
<proteinExistence type="predicted"/>
<accession>A0ABT1Z127</accession>
<dbReference type="PROSITE" id="PS51918">
    <property type="entry name" value="RADICAL_SAM"/>
    <property type="match status" value="1"/>
</dbReference>
<keyword evidence="7" id="KW-0411">Iron-sulfur</keyword>
<evidence type="ECO:0000256" key="4">
    <source>
        <dbReference type="ARBA" id="ARBA00022691"/>
    </source>
</evidence>
<keyword evidence="11" id="KW-1185">Reference proteome</keyword>
<dbReference type="SUPFAM" id="SSF102114">
    <property type="entry name" value="Radical SAM enzymes"/>
    <property type="match status" value="1"/>
</dbReference>
<evidence type="ECO:0000259" key="8">
    <source>
        <dbReference type="PROSITE" id="PS51449"/>
    </source>
</evidence>
<sequence length="415" mass="45360">MSAPIFSNHGCRLNAYELEAMKELAAGAGLQDAVVVNTCAVTAEAVRKARQDIRKLRKANPNARLIVTGCAAQTEPETFANMAEVDAVIGNTEKMQQTTWSGLAGNFGTEPVQVDDIMSVTETAGHLIDGFGTRSRAYVQVQNGCDHRCTFCIIPFGRGNSRSVPAGVVVDQIKRLVDRGYNEVVLTGVDLTSWGADLPATPRLGDLVMRILRLVPDLPRLRISSIDSIEVDEALMQAIATEQRLMPHLHLSLQHGDDMILKRMKRRHLRGDAIRFAQEARALRPDMTFGADIIAGFPTETEAHFENALALVEECDLTWLHVFPYSPRSGTPAARMPQVDGRAIKARAARLRAAGAAQVQRHLGAQVGRTHQILMESPHMGRTAQFTEVHFDSAQTEGDIVTATITGRSDSQLLV</sequence>
<evidence type="ECO:0000313" key="11">
    <source>
        <dbReference type="Proteomes" id="UP001165396"/>
    </source>
</evidence>
<dbReference type="InterPro" id="IPR006638">
    <property type="entry name" value="Elp3/MiaA/NifB-like_rSAM"/>
</dbReference>
<evidence type="ECO:0000256" key="3">
    <source>
        <dbReference type="ARBA" id="ARBA00022679"/>
    </source>
</evidence>
<dbReference type="Gene3D" id="3.80.30.20">
    <property type="entry name" value="tm_1862 like domain"/>
    <property type="match status" value="1"/>
</dbReference>
<reference evidence="10" key="1">
    <citation type="submission" date="2022-07" db="EMBL/GenBank/DDBJ databases">
        <title>Pseudosulfitobacter sp. strain AP-MA-4, whole genome sequence.</title>
        <authorList>
            <person name="Jiang Y."/>
        </authorList>
    </citation>
    <scope>NUCLEOTIDE SEQUENCE</scope>
    <source>
        <strain evidence="10">AP-MA-4</strain>
    </source>
</reference>
<feature type="domain" description="MTTase N-terminal" evidence="8">
    <location>
        <begin position="2"/>
        <end position="104"/>
    </location>
</feature>
<protein>
    <submittedName>
        <fullName evidence="10">tRNA (N(6)-L-threonylcarbamoyladenosine(37)-C(2))-methylthiotransferase MtaB</fullName>
    </submittedName>
</protein>
<keyword evidence="4" id="KW-0949">S-adenosyl-L-methionine</keyword>
<dbReference type="SFLD" id="SFLDS00029">
    <property type="entry name" value="Radical_SAM"/>
    <property type="match status" value="1"/>
</dbReference>
<dbReference type="InterPro" id="IPR020612">
    <property type="entry name" value="Methylthiotransferase_CS"/>
</dbReference>
<dbReference type="NCBIfam" id="TIGR00089">
    <property type="entry name" value="MiaB/RimO family radical SAM methylthiotransferase"/>
    <property type="match status" value="1"/>
</dbReference>
<keyword evidence="6" id="KW-0408">Iron</keyword>
<dbReference type="RefSeq" id="WP_258294544.1">
    <property type="nucleotide sequence ID" value="NZ_JANKJG010000006.1"/>
</dbReference>
<name>A0ABT1Z127_9RHOB</name>
<dbReference type="InterPro" id="IPR023404">
    <property type="entry name" value="rSAM_horseshoe"/>
</dbReference>
<organism evidence="10 11">
    <name type="scientific">Pseudosulfitobacter koreensis</name>
    <dbReference type="NCBI Taxonomy" id="2968472"/>
    <lineage>
        <taxon>Bacteria</taxon>
        <taxon>Pseudomonadati</taxon>
        <taxon>Pseudomonadota</taxon>
        <taxon>Alphaproteobacteria</taxon>
        <taxon>Rhodobacterales</taxon>
        <taxon>Roseobacteraceae</taxon>
        <taxon>Pseudosulfitobacter</taxon>
    </lineage>
</organism>
<comment type="caution">
    <text evidence="10">The sequence shown here is derived from an EMBL/GenBank/DDBJ whole genome shotgun (WGS) entry which is preliminary data.</text>
</comment>
<dbReference type="PROSITE" id="PS01278">
    <property type="entry name" value="MTTASE_RADICAL"/>
    <property type="match status" value="1"/>
</dbReference>
<evidence type="ECO:0000256" key="2">
    <source>
        <dbReference type="ARBA" id="ARBA00022485"/>
    </source>
</evidence>
<evidence type="ECO:0000313" key="10">
    <source>
        <dbReference type="EMBL" id="MCR8826813.1"/>
    </source>
</evidence>
<dbReference type="InterPro" id="IPR058240">
    <property type="entry name" value="rSAM_sf"/>
</dbReference>
<gene>
    <name evidence="10" type="primary">mtaB</name>
    <name evidence="10" type="ORF">NTA49_09715</name>
</gene>
<comment type="cofactor">
    <cofactor evidence="1">
        <name>[4Fe-4S] cluster</name>
        <dbReference type="ChEBI" id="CHEBI:49883"/>
    </cofactor>
</comment>
<dbReference type="PANTHER" id="PTHR11918">
    <property type="entry name" value="RADICAL SAM PROTEINS"/>
    <property type="match status" value="1"/>
</dbReference>
<keyword evidence="2" id="KW-0004">4Fe-4S</keyword>
<keyword evidence="5" id="KW-0479">Metal-binding</keyword>